<evidence type="ECO:0000256" key="3">
    <source>
        <dbReference type="ARBA" id="ARBA00022691"/>
    </source>
</evidence>
<feature type="domain" description="RlmI-like PUA" evidence="5">
    <location>
        <begin position="5"/>
        <end position="67"/>
    </location>
</feature>
<dbReference type="Gene3D" id="3.40.50.150">
    <property type="entry name" value="Vaccinia Virus protein VP39"/>
    <property type="match status" value="1"/>
</dbReference>
<keyword evidence="1 6" id="KW-0489">Methyltransferase</keyword>
<dbReference type="InterPro" id="IPR029063">
    <property type="entry name" value="SAM-dependent_MTases_sf"/>
</dbReference>
<accession>A0A430APL8</accession>
<keyword evidence="2 6" id="KW-0808">Transferase</keyword>
<dbReference type="Gene3D" id="2.30.130.10">
    <property type="entry name" value="PUA domain"/>
    <property type="match status" value="1"/>
</dbReference>
<proteinExistence type="predicted"/>
<dbReference type="AlphaFoldDB" id="A0A430APL8"/>
<dbReference type="CDD" id="cd02440">
    <property type="entry name" value="AdoMet_MTases"/>
    <property type="match status" value="1"/>
</dbReference>
<dbReference type="GO" id="GO:0003723">
    <property type="term" value="F:RNA binding"/>
    <property type="evidence" value="ECO:0007669"/>
    <property type="project" value="InterPro"/>
</dbReference>
<dbReference type="OrthoDB" id="9805492at2"/>
<dbReference type="EMBL" id="NGKA01000018">
    <property type="protein sequence ID" value="RSU09854.1"/>
    <property type="molecule type" value="Genomic_DNA"/>
</dbReference>
<dbReference type="Gene3D" id="3.30.750.80">
    <property type="entry name" value="RNA methyltransferase domain (HRMD) like"/>
    <property type="match status" value="1"/>
</dbReference>
<comment type="caution">
    <text evidence="6">The sequence shown here is derived from an EMBL/GenBank/DDBJ whole genome shotgun (WGS) entry which is preliminary data.</text>
</comment>
<feature type="domain" description="S-adenosylmethionine-dependent methyltransferase" evidence="4">
    <location>
        <begin position="179"/>
        <end position="357"/>
    </location>
</feature>
<dbReference type="PANTHER" id="PTHR43042:SF3">
    <property type="entry name" value="RIBOSOMAL RNA LARGE SUBUNIT METHYLTRANSFERASE YWBD-RELATED"/>
    <property type="match status" value="1"/>
</dbReference>
<dbReference type="InterPro" id="IPR036974">
    <property type="entry name" value="PUA_sf"/>
</dbReference>
<dbReference type="SUPFAM" id="SSF88697">
    <property type="entry name" value="PUA domain-like"/>
    <property type="match status" value="1"/>
</dbReference>
<organism evidence="6 7">
    <name type="scientific">Vagococcus elongatus</name>
    <dbReference type="NCBI Taxonomy" id="180344"/>
    <lineage>
        <taxon>Bacteria</taxon>
        <taxon>Bacillati</taxon>
        <taxon>Bacillota</taxon>
        <taxon>Bacilli</taxon>
        <taxon>Lactobacillales</taxon>
        <taxon>Enterococcaceae</taxon>
        <taxon>Vagococcus</taxon>
    </lineage>
</organism>
<dbReference type="Proteomes" id="UP000287605">
    <property type="component" value="Unassembled WGS sequence"/>
</dbReference>
<reference evidence="6 7" key="1">
    <citation type="submission" date="2017-05" db="EMBL/GenBank/DDBJ databases">
        <title>Vagococcus spp. assemblies.</title>
        <authorList>
            <person name="Gulvik C.A."/>
        </authorList>
    </citation>
    <scope>NUCLEOTIDE SEQUENCE [LARGE SCALE GENOMIC DNA]</scope>
    <source>
        <strain evidence="6 7">CCUG 51432</strain>
    </source>
</reference>
<dbReference type="RefSeq" id="WP_126809743.1">
    <property type="nucleotide sequence ID" value="NZ_NGKA01000018.1"/>
</dbReference>
<evidence type="ECO:0000256" key="2">
    <source>
        <dbReference type="ARBA" id="ARBA00022679"/>
    </source>
</evidence>
<keyword evidence="3" id="KW-0949">S-adenosyl-L-methionine</keyword>
<evidence type="ECO:0000259" key="5">
    <source>
        <dbReference type="Pfam" id="PF17785"/>
    </source>
</evidence>
<evidence type="ECO:0000313" key="6">
    <source>
        <dbReference type="EMBL" id="RSU09854.1"/>
    </source>
</evidence>
<dbReference type="InterPro" id="IPR015947">
    <property type="entry name" value="PUA-like_sf"/>
</dbReference>
<protein>
    <submittedName>
        <fullName evidence="6">RlmI/RlmK family 23S rRNA methyltransferase</fullName>
    </submittedName>
</protein>
<evidence type="ECO:0000313" key="7">
    <source>
        <dbReference type="Proteomes" id="UP000287605"/>
    </source>
</evidence>
<dbReference type="Pfam" id="PF10672">
    <property type="entry name" value="Methyltrans_SAM"/>
    <property type="match status" value="1"/>
</dbReference>
<evidence type="ECO:0000256" key="1">
    <source>
        <dbReference type="ARBA" id="ARBA00022603"/>
    </source>
</evidence>
<dbReference type="InterPro" id="IPR041532">
    <property type="entry name" value="RlmI-like_PUA"/>
</dbReference>
<dbReference type="CDD" id="cd11572">
    <property type="entry name" value="RlmI_M_like"/>
    <property type="match status" value="1"/>
</dbReference>
<dbReference type="SUPFAM" id="SSF53335">
    <property type="entry name" value="S-adenosyl-L-methionine-dependent methyltransferases"/>
    <property type="match status" value="1"/>
</dbReference>
<dbReference type="GO" id="GO:0032259">
    <property type="term" value="P:methylation"/>
    <property type="evidence" value="ECO:0007669"/>
    <property type="project" value="UniProtKB-KW"/>
</dbReference>
<sequence>MEKVKICSRSVEKFRKGYPLIVAKDLLNAGDEKKTKQWVSFTTKNNEYLGTGYIGRQNKGIGWILSRNEHVPLNEDFFKNVFEEAKRNRGAFLQDEETTAYRLFNGEGDGIGGVTMDAYGEFVLVTWYNESIYFFKNLIMDSFLAVFPECRGMYEKNRFESKGLPETQHIYGEIAPEPLLIKENGAVFATYLNEGMMTGIFLDQKEVRGRLIDGMAKGLDVLNTFSYTGAFSVAVALGGAKSTVSVDLAKRSRPKTEEMFEVNQLSLTNHDIIVMDTFDYFRYAKRKNISFDLVILDPPGFARNKKRTFSVSQNYGELVDDAASLIRENGLLLASTNVANLDYGKFVSLVEKGLRAAGRTFELLETHRLPADFKVSKDFPEGNYLKVLIYRLKN</sequence>
<name>A0A430APL8_9ENTE</name>
<gene>
    <name evidence="6" type="ORF">CBF29_10815</name>
</gene>
<dbReference type="PANTHER" id="PTHR43042">
    <property type="entry name" value="SAM-DEPENDENT METHYLTRANSFERASE"/>
    <property type="match status" value="1"/>
</dbReference>
<dbReference type="Pfam" id="PF17785">
    <property type="entry name" value="PUA_3"/>
    <property type="match status" value="1"/>
</dbReference>
<dbReference type="InterPro" id="IPR019614">
    <property type="entry name" value="SAM-dep_methyl-trfase"/>
</dbReference>
<keyword evidence="7" id="KW-1185">Reference proteome</keyword>
<dbReference type="GO" id="GO:0008168">
    <property type="term" value="F:methyltransferase activity"/>
    <property type="evidence" value="ECO:0007669"/>
    <property type="project" value="UniProtKB-KW"/>
</dbReference>
<evidence type="ECO:0000259" key="4">
    <source>
        <dbReference type="Pfam" id="PF10672"/>
    </source>
</evidence>